<keyword evidence="2" id="KW-1185">Reference proteome</keyword>
<name>A0ABW2ATH8_9MICO</name>
<comment type="caution">
    <text evidence="1">The sequence shown here is derived from an EMBL/GenBank/DDBJ whole genome shotgun (WGS) entry which is preliminary data.</text>
</comment>
<dbReference type="Proteomes" id="UP001596356">
    <property type="component" value="Unassembled WGS sequence"/>
</dbReference>
<proteinExistence type="predicted"/>
<evidence type="ECO:0000313" key="2">
    <source>
        <dbReference type="Proteomes" id="UP001596356"/>
    </source>
</evidence>
<reference evidence="2" key="1">
    <citation type="journal article" date="2019" name="Int. J. Syst. Evol. Microbiol.">
        <title>The Global Catalogue of Microorganisms (GCM) 10K type strain sequencing project: providing services to taxonomists for standard genome sequencing and annotation.</title>
        <authorList>
            <consortium name="The Broad Institute Genomics Platform"/>
            <consortium name="The Broad Institute Genome Sequencing Center for Infectious Disease"/>
            <person name="Wu L."/>
            <person name="Ma J."/>
        </authorList>
    </citation>
    <scope>NUCLEOTIDE SEQUENCE [LARGE SCALE GENOMIC DNA]</scope>
    <source>
        <strain evidence="2">NBRC 106593</strain>
    </source>
</reference>
<dbReference type="EMBL" id="JBHSWJ010000002">
    <property type="protein sequence ID" value="MFC6714301.1"/>
    <property type="molecule type" value="Genomic_DNA"/>
</dbReference>
<protein>
    <submittedName>
        <fullName evidence="1">Uncharacterized protein</fullName>
    </submittedName>
</protein>
<sequence length="62" mass="6923">MTKNQGPELQFLDNHQATSGGMMLATWGDYGYEPEHELLAMQVRGQHVGDWTEDAVFAAKRG</sequence>
<organism evidence="1 2">
    <name type="scientific">Branchiibius cervicis</name>
    <dbReference type="NCBI Taxonomy" id="908252"/>
    <lineage>
        <taxon>Bacteria</taxon>
        <taxon>Bacillati</taxon>
        <taxon>Actinomycetota</taxon>
        <taxon>Actinomycetes</taxon>
        <taxon>Micrococcales</taxon>
        <taxon>Dermacoccaceae</taxon>
        <taxon>Branchiibius</taxon>
    </lineage>
</organism>
<gene>
    <name evidence="1" type="ORF">ACFQBT_10940</name>
</gene>
<evidence type="ECO:0000313" key="1">
    <source>
        <dbReference type="EMBL" id="MFC6714301.1"/>
    </source>
</evidence>
<accession>A0ABW2ATH8</accession>
<dbReference type="RefSeq" id="WP_146202525.1">
    <property type="nucleotide sequence ID" value="NZ_JBHSWJ010000002.1"/>
</dbReference>